<dbReference type="InterPro" id="IPR027473">
    <property type="entry name" value="L-asparaginase_C"/>
</dbReference>
<dbReference type="PIRSF" id="PIRSF001220">
    <property type="entry name" value="L-ASNase_gatD"/>
    <property type="match status" value="1"/>
</dbReference>
<accession>A0ABQ9V647</accession>
<protein>
    <recommendedName>
        <fullName evidence="1">asparaginase</fullName>
        <ecNumber evidence="1">3.5.1.1</ecNumber>
    </recommendedName>
</protein>
<evidence type="ECO:0000313" key="3">
    <source>
        <dbReference type="EMBL" id="KAK2104849.1"/>
    </source>
</evidence>
<reference evidence="3 4" key="1">
    <citation type="submission" date="2023-05" db="EMBL/GenBank/DDBJ databases">
        <title>B98-5 Cell Line De Novo Hybrid Assembly: An Optical Mapping Approach.</title>
        <authorList>
            <person name="Kananen K."/>
            <person name="Auerbach J.A."/>
            <person name="Kautto E."/>
            <person name="Blachly J.S."/>
        </authorList>
    </citation>
    <scope>NUCLEOTIDE SEQUENCE [LARGE SCALE GENOMIC DNA]</scope>
    <source>
        <strain evidence="3">B95-8</strain>
        <tissue evidence="3">Cell line</tissue>
    </source>
</reference>
<dbReference type="PIRSF" id="PIRSF500176">
    <property type="entry name" value="L_ASNase"/>
    <property type="match status" value="1"/>
</dbReference>
<keyword evidence="4" id="KW-1185">Reference proteome</keyword>
<proteinExistence type="predicted"/>
<sequence length="230" mass="23581">MGLVAAPPPDSSWLGPPAVLGGDVSAGASDGLLSSSPTSLKCFHGVPPHKAFVPTDRAALWKNVGGAAPLDGSSHACLLRAPLSWEQSGHQLLLTWGPSPWEGTGQASVVHRAGLGGTQGRDPHHPVPTAPQFRAFLQPPMKGVVMETFGSGNGPGKPDLLQELRVATGQGLVIVNCTHCLQGSVTSDYASGMAMVGAGVSAFNVTSEAALARLLYVLGQPGLSLDDRVE</sequence>
<dbReference type="InterPro" id="IPR006034">
    <property type="entry name" value="Asparaginase/glutaminase-like"/>
</dbReference>
<organism evidence="3 4">
    <name type="scientific">Saguinus oedipus</name>
    <name type="common">Cotton-top tamarin</name>
    <name type="synonym">Oedipomidas oedipus</name>
    <dbReference type="NCBI Taxonomy" id="9490"/>
    <lineage>
        <taxon>Eukaryota</taxon>
        <taxon>Metazoa</taxon>
        <taxon>Chordata</taxon>
        <taxon>Craniata</taxon>
        <taxon>Vertebrata</taxon>
        <taxon>Euteleostomi</taxon>
        <taxon>Mammalia</taxon>
        <taxon>Eutheria</taxon>
        <taxon>Euarchontoglires</taxon>
        <taxon>Primates</taxon>
        <taxon>Haplorrhini</taxon>
        <taxon>Platyrrhini</taxon>
        <taxon>Cebidae</taxon>
        <taxon>Callitrichinae</taxon>
        <taxon>Saguinus</taxon>
    </lineage>
</organism>
<dbReference type="PANTHER" id="PTHR11707:SF28">
    <property type="entry name" value="60 KDA LYSOPHOSPHOLIPASE"/>
    <property type="match status" value="1"/>
</dbReference>
<evidence type="ECO:0000259" key="2">
    <source>
        <dbReference type="Pfam" id="PF17763"/>
    </source>
</evidence>
<dbReference type="InterPro" id="IPR036152">
    <property type="entry name" value="Asp/glu_Ase-like_sf"/>
</dbReference>
<dbReference type="EC" id="3.5.1.1" evidence="1"/>
<dbReference type="Gene3D" id="3.40.50.40">
    <property type="match status" value="1"/>
</dbReference>
<dbReference type="SUPFAM" id="SSF53774">
    <property type="entry name" value="Glutaminase/Asparaginase"/>
    <property type="match status" value="1"/>
</dbReference>
<feature type="non-terminal residue" evidence="3">
    <location>
        <position position="230"/>
    </location>
</feature>
<feature type="domain" description="Asparaginase/glutaminase C-terminal" evidence="2">
    <location>
        <begin position="132"/>
        <end position="220"/>
    </location>
</feature>
<dbReference type="SMART" id="SM00870">
    <property type="entry name" value="Asparaginase"/>
    <property type="match status" value="1"/>
</dbReference>
<dbReference type="PANTHER" id="PTHR11707">
    <property type="entry name" value="L-ASPARAGINASE"/>
    <property type="match status" value="1"/>
</dbReference>
<dbReference type="InterPro" id="IPR040919">
    <property type="entry name" value="Asparaginase_C"/>
</dbReference>
<name>A0ABQ9V647_SAGOE</name>
<gene>
    <name evidence="3" type="ORF">P7K49_018705</name>
</gene>
<dbReference type="PROSITE" id="PS51732">
    <property type="entry name" value="ASN_GLN_ASE_3"/>
    <property type="match status" value="1"/>
</dbReference>
<evidence type="ECO:0000256" key="1">
    <source>
        <dbReference type="ARBA" id="ARBA00012920"/>
    </source>
</evidence>
<dbReference type="Pfam" id="PF17763">
    <property type="entry name" value="Asparaginase_C"/>
    <property type="match status" value="1"/>
</dbReference>
<comment type="caution">
    <text evidence="3">The sequence shown here is derived from an EMBL/GenBank/DDBJ whole genome shotgun (WGS) entry which is preliminary data.</text>
</comment>
<dbReference type="EMBL" id="JASSZA010000008">
    <property type="protein sequence ID" value="KAK2104849.1"/>
    <property type="molecule type" value="Genomic_DNA"/>
</dbReference>
<evidence type="ECO:0000313" key="4">
    <source>
        <dbReference type="Proteomes" id="UP001266305"/>
    </source>
</evidence>
<dbReference type="Proteomes" id="UP001266305">
    <property type="component" value="Unassembled WGS sequence"/>
</dbReference>